<reference evidence="3 4" key="1">
    <citation type="submission" date="2017-01" db="EMBL/GenBank/DDBJ databases">
        <title>Genome analysis of Paenibacillus selenitrireducens ES3-24.</title>
        <authorList>
            <person name="Xu D."/>
            <person name="Yao R."/>
            <person name="Zheng S."/>
        </authorList>
    </citation>
    <scope>NUCLEOTIDE SEQUENCE [LARGE SCALE GENOMIC DNA]</scope>
    <source>
        <strain evidence="3 4">ES3-24</strain>
    </source>
</reference>
<evidence type="ECO:0000313" key="4">
    <source>
        <dbReference type="Proteomes" id="UP000190188"/>
    </source>
</evidence>
<dbReference type="AlphaFoldDB" id="A0A1T2XH98"/>
<feature type="signal peptide" evidence="2">
    <location>
        <begin position="1"/>
        <end position="26"/>
    </location>
</feature>
<dbReference type="OrthoDB" id="1654671at2"/>
<evidence type="ECO:0000256" key="2">
    <source>
        <dbReference type="SAM" id="SignalP"/>
    </source>
</evidence>
<dbReference type="STRING" id="1324314.BVG16_08685"/>
<protein>
    <submittedName>
        <fullName evidence="3">Uncharacterized protein</fullName>
    </submittedName>
</protein>
<keyword evidence="1" id="KW-1133">Transmembrane helix</keyword>
<dbReference type="Proteomes" id="UP000190188">
    <property type="component" value="Unassembled WGS sequence"/>
</dbReference>
<feature type="chain" id="PRO_5013340969" evidence="2">
    <location>
        <begin position="27"/>
        <end position="990"/>
    </location>
</feature>
<gene>
    <name evidence="3" type="ORF">BVG16_08685</name>
</gene>
<evidence type="ECO:0000313" key="3">
    <source>
        <dbReference type="EMBL" id="OPA79162.1"/>
    </source>
</evidence>
<sequence>MLKKTMVLLLLVAAIPVGGLAPTVEASSQEQTQNASQPVQKRIHKVQSMPNMPQPYLMKDWKELTRSYDRFVFDFTKQGEHLPVGWWDRTHDNMNEETFGLMSYVGKFSQGGDGSQEAINMMAAVLGATLAGIDKSNQDGHNYVKMLQTFYNKDNGENIILNNTNTVSGQSFWYELLPHVLFYGLTSYYPEVDQMEEIMRTTADQWHDAAYELGGKYNRANFDYTAFNFHKMEPFINDKWTEPDAAAGVAVLEYWAYAKFKDPKYLQAAEWSMDFLQRQEENPMYEVLTYFAPYMAARMNAEAGGNYDVHKMINWIFDGGSVARNGWGVMTEKWGDYDVQGLMGSLTDNGGYAFAMNTFAAAGALAPVVRYDPRYAHDIGKWMLNTANNARLFYADSIPEDLQSGVAWKGDPEHVIPYEGLRKTYKGKTPFASGDPTVYYWGNTDFSLYSGSYVGFLGGLIQETNVDGILRIDTLKTDYFHDQSYPTYLYYNPHESAKSVEVTGLGSTEVDLYDTVTGQTVARNVKGNAMVSIPADQAAVIVVLPAGMKMTMKDHNIWVDGVYVAPEAKPVINLLSLQQKQLVQGVLPLNIEALGPEEDAVKKVSLTFAGQEIYSGKVPPQNLTLDTTKYSNGFHDLEASVTTKNGLQDTTELQLFVSNKGGASILSADAEQLAAWQPIGVMPGGAKAVDGTAVITENNPDGGYGGISSATFKLDFNRKPLAVVDVNSVSSNWALQVHVQGEPWGLYIKQDGPETGHFVIDVMKAMRSRHPDLAYIGEQDVELWLVAAGAEGAQATVERLDLFYQDETMVQPEDWLGKNKAADLLDWTPIGSMTGSVVVDGDQAMIREENLLNRGGIASPKLLIDMDKNPFVTLDVTEVTNEWSLLIYLEGASEPYTIQPPTSKIGEQSYDVRQIIEEAHPGLELGGVQKMQLWLVAEGDDKATVTLKNFALHYPSTAGWTMAITAAAIVVGAAALLFGILFKKRRRAGL</sequence>
<keyword evidence="1" id="KW-0472">Membrane</keyword>
<organism evidence="3 4">
    <name type="scientific">Paenibacillus selenitireducens</name>
    <dbReference type="NCBI Taxonomy" id="1324314"/>
    <lineage>
        <taxon>Bacteria</taxon>
        <taxon>Bacillati</taxon>
        <taxon>Bacillota</taxon>
        <taxon>Bacilli</taxon>
        <taxon>Bacillales</taxon>
        <taxon>Paenibacillaceae</taxon>
        <taxon>Paenibacillus</taxon>
    </lineage>
</organism>
<accession>A0A1T2XH98</accession>
<name>A0A1T2XH98_9BACL</name>
<feature type="transmembrane region" description="Helical" evidence="1">
    <location>
        <begin position="958"/>
        <end position="982"/>
    </location>
</feature>
<dbReference type="RefSeq" id="WP_078498161.1">
    <property type="nucleotide sequence ID" value="NZ_MSZX01000003.1"/>
</dbReference>
<evidence type="ECO:0000256" key="1">
    <source>
        <dbReference type="SAM" id="Phobius"/>
    </source>
</evidence>
<keyword evidence="1" id="KW-0812">Transmembrane</keyword>
<dbReference type="EMBL" id="MSZX01000003">
    <property type="protein sequence ID" value="OPA79162.1"/>
    <property type="molecule type" value="Genomic_DNA"/>
</dbReference>
<comment type="caution">
    <text evidence="3">The sequence shown here is derived from an EMBL/GenBank/DDBJ whole genome shotgun (WGS) entry which is preliminary data.</text>
</comment>
<keyword evidence="2" id="KW-0732">Signal</keyword>
<keyword evidence="4" id="KW-1185">Reference proteome</keyword>
<proteinExistence type="predicted"/>